<dbReference type="EMBL" id="PPEA01000662">
    <property type="protein sequence ID" value="PQM45181.1"/>
    <property type="molecule type" value="Genomic_DNA"/>
</dbReference>
<accession>A0A1S1ND56</accession>
<dbReference type="Pfam" id="PF00296">
    <property type="entry name" value="Bac_luciferase"/>
    <property type="match status" value="1"/>
</dbReference>
<evidence type="ECO:0000259" key="1">
    <source>
        <dbReference type="Pfam" id="PF00296"/>
    </source>
</evidence>
<protein>
    <recommendedName>
        <fullName evidence="1">Luciferase-like domain-containing protein</fullName>
    </recommendedName>
</protein>
<reference evidence="3 5" key="2">
    <citation type="journal article" date="2017" name="Int. J. Syst. Evol. Microbiol.">
        <title>Mycobacterium talmoniae sp. nov., a slowly growing mycobacterium isolated from human respiratory samples.</title>
        <authorList>
            <person name="Davidson R.M."/>
            <person name="DeGroote M.A."/>
            <person name="Marola J.L."/>
            <person name="Buss S."/>
            <person name="Jones V."/>
            <person name="McNeil M.R."/>
            <person name="Freifeld A.G."/>
            <person name="Elaine Epperson L."/>
            <person name="Hasan N.A."/>
            <person name="Jackson M."/>
            <person name="Iwen P.C."/>
            <person name="Salfinger M."/>
            <person name="Strong M."/>
        </authorList>
    </citation>
    <scope>NUCLEOTIDE SEQUENCE [LARGE SCALE GENOMIC DNA]</scope>
    <source>
        <strain evidence="3 5">ATCC BAA-2683</strain>
    </source>
</reference>
<dbReference type="Proteomes" id="UP000179734">
    <property type="component" value="Unassembled WGS sequence"/>
</dbReference>
<gene>
    <name evidence="2" type="ORF">BKN37_20835</name>
    <name evidence="3" type="ORF">C1Y40_04668</name>
</gene>
<reference evidence="2 4" key="1">
    <citation type="submission" date="2016-10" db="EMBL/GenBank/DDBJ databases">
        <title>Genome sequence of Mycobacterium talmonii.</title>
        <authorList>
            <person name="Greninger A.L."/>
            <person name="Elliott B."/>
            <person name="Vasireddy S."/>
            <person name="Vasireddy R."/>
        </authorList>
    </citation>
    <scope>NUCLEOTIDE SEQUENCE [LARGE SCALE GENOMIC DNA]</scope>
    <source>
        <strain evidence="2">MO-5499</strain>
        <strain evidence="4">NE-TNMC-100812</strain>
    </source>
</reference>
<dbReference type="InterPro" id="IPR036661">
    <property type="entry name" value="Luciferase-like_sf"/>
</dbReference>
<proteinExistence type="predicted"/>
<dbReference type="SUPFAM" id="SSF51679">
    <property type="entry name" value="Bacterial luciferase-like"/>
    <property type="match status" value="1"/>
</dbReference>
<sequence length="110" mass="11496">MTAPTTAATVPVIEDLSAYVIAGRMKARPSPESETAARPRAQGLDDGVQAEQIGFRWVFLSERWNLKEAGALLGGIAARTTRIGVGTGVIPPAARHPLHAAGFANGARHA</sequence>
<keyword evidence="4" id="KW-1185">Reference proteome</keyword>
<organism evidence="2 4">
    <name type="scientific">Mycobacterium talmoniae</name>
    <dbReference type="NCBI Taxonomy" id="1858794"/>
    <lineage>
        <taxon>Bacteria</taxon>
        <taxon>Bacillati</taxon>
        <taxon>Actinomycetota</taxon>
        <taxon>Actinomycetes</taxon>
        <taxon>Mycobacteriales</taxon>
        <taxon>Mycobacteriaceae</taxon>
        <taxon>Mycobacterium</taxon>
    </lineage>
</organism>
<name>A0A1S1ND56_9MYCO</name>
<dbReference type="AlphaFoldDB" id="A0A1S1ND56"/>
<feature type="domain" description="Luciferase-like" evidence="1">
    <location>
        <begin position="31"/>
        <end position="104"/>
    </location>
</feature>
<reference evidence="3" key="3">
    <citation type="submission" date="2018-01" db="EMBL/GenBank/DDBJ databases">
        <authorList>
            <person name="Gaut B.S."/>
            <person name="Morton B.R."/>
            <person name="Clegg M.T."/>
            <person name="Duvall M.R."/>
        </authorList>
    </citation>
    <scope>NUCLEOTIDE SEQUENCE</scope>
    <source>
        <strain evidence="3">ATCC BAA-2683</strain>
    </source>
</reference>
<dbReference type="Proteomes" id="UP000238296">
    <property type="component" value="Unassembled WGS sequence"/>
</dbReference>
<dbReference type="EMBL" id="MLQM01000146">
    <property type="protein sequence ID" value="OHU98350.1"/>
    <property type="molecule type" value="Genomic_DNA"/>
</dbReference>
<evidence type="ECO:0000313" key="3">
    <source>
        <dbReference type="EMBL" id="PQM45181.1"/>
    </source>
</evidence>
<dbReference type="InterPro" id="IPR011251">
    <property type="entry name" value="Luciferase-like_dom"/>
</dbReference>
<comment type="caution">
    <text evidence="2">The sequence shown here is derived from an EMBL/GenBank/DDBJ whole genome shotgun (WGS) entry which is preliminary data.</text>
</comment>
<evidence type="ECO:0000313" key="2">
    <source>
        <dbReference type="EMBL" id="OHU98350.1"/>
    </source>
</evidence>
<dbReference type="Gene3D" id="3.20.20.30">
    <property type="entry name" value="Luciferase-like domain"/>
    <property type="match status" value="1"/>
</dbReference>
<evidence type="ECO:0000313" key="4">
    <source>
        <dbReference type="Proteomes" id="UP000179734"/>
    </source>
</evidence>
<dbReference type="GO" id="GO:0016705">
    <property type="term" value="F:oxidoreductase activity, acting on paired donors, with incorporation or reduction of molecular oxygen"/>
    <property type="evidence" value="ECO:0007669"/>
    <property type="project" value="InterPro"/>
</dbReference>
<evidence type="ECO:0000313" key="5">
    <source>
        <dbReference type="Proteomes" id="UP000238296"/>
    </source>
</evidence>
<dbReference type="RefSeq" id="WP_071028864.1">
    <property type="nucleotide sequence ID" value="NZ_MLQM01000146.1"/>
</dbReference>